<dbReference type="Pfam" id="PF04546">
    <property type="entry name" value="Sigma70_ner"/>
    <property type="match status" value="1"/>
</dbReference>
<dbReference type="SUPFAM" id="SSF88946">
    <property type="entry name" value="Sigma2 domain of RNA polymerase sigma factors"/>
    <property type="match status" value="1"/>
</dbReference>
<dbReference type="Proteomes" id="UP001556637">
    <property type="component" value="Unassembled WGS sequence"/>
</dbReference>
<dbReference type="PANTHER" id="PTHR30603:SF60">
    <property type="entry name" value="RNA POLYMERASE SIGMA FACTOR RPOD"/>
    <property type="match status" value="1"/>
</dbReference>
<dbReference type="InterPro" id="IPR050239">
    <property type="entry name" value="Sigma-70_RNA_pol_init_factors"/>
</dbReference>
<dbReference type="CDD" id="cd06171">
    <property type="entry name" value="Sigma70_r4"/>
    <property type="match status" value="1"/>
</dbReference>
<protein>
    <recommendedName>
        <fullName evidence="6">RNA polymerase sigma factor RpoD</fullName>
    </recommendedName>
    <alternativeName>
        <fullName evidence="6">Sigma-70</fullName>
    </alternativeName>
</protein>
<dbReference type="Pfam" id="PF04545">
    <property type="entry name" value="Sigma70_r4"/>
    <property type="match status" value="1"/>
</dbReference>
<feature type="coiled-coil region" evidence="7">
    <location>
        <begin position="270"/>
        <end position="297"/>
    </location>
</feature>
<feature type="region of interest" description="Sigma-70 factor domain-3" evidence="6">
    <location>
        <begin position="462"/>
        <end position="538"/>
    </location>
</feature>
<dbReference type="InterPro" id="IPR007624">
    <property type="entry name" value="RNA_pol_sigma70_r3"/>
</dbReference>
<evidence type="ECO:0000256" key="5">
    <source>
        <dbReference type="ARBA" id="ARBA00023163"/>
    </source>
</evidence>
<dbReference type="InterPro" id="IPR007630">
    <property type="entry name" value="RNA_pol_sigma70_r4"/>
</dbReference>
<keyword evidence="5 6" id="KW-0804">Transcription</keyword>
<dbReference type="PROSITE" id="PS00715">
    <property type="entry name" value="SIGMA70_1"/>
    <property type="match status" value="1"/>
</dbReference>
<dbReference type="HAMAP" id="MF_00963">
    <property type="entry name" value="Sigma70_RpoD_SigA"/>
    <property type="match status" value="1"/>
</dbReference>
<keyword evidence="7" id="KW-0175">Coiled coil</keyword>
<evidence type="ECO:0000256" key="6">
    <source>
        <dbReference type="HAMAP-Rule" id="MF_00963"/>
    </source>
</evidence>
<gene>
    <name evidence="6 11" type="primary">rpoD</name>
    <name evidence="11" type="ORF">V6X30_08140</name>
</gene>
<feature type="region of interest" description="Sigma-70 factor domain-4" evidence="6">
    <location>
        <begin position="551"/>
        <end position="604"/>
    </location>
</feature>
<dbReference type="InterPro" id="IPR028630">
    <property type="entry name" value="Sigma70_RpoD"/>
</dbReference>
<dbReference type="InterPro" id="IPR013325">
    <property type="entry name" value="RNA_pol_sigma_r2"/>
</dbReference>
<dbReference type="InterPro" id="IPR007127">
    <property type="entry name" value="RNA_pol_sigma_70_r1_1"/>
</dbReference>
<dbReference type="InterPro" id="IPR000943">
    <property type="entry name" value="RNA_pol_sigma70"/>
</dbReference>
<sequence length="618" mass="69457">MASQDQQSQIRELIARGKEQGYLTYAEVNDHLPDDIVEPEQIEDIIGMINDMGIPVHETAPDADTLLLSDGAVSTDEDEAEEAAAALAAVDAEFGRTTDPVRMYMREMGTVELLTREGEIELAKRIEDGLDQVLRALSAYPESSRTMVALHHGIQNGELRLAEVVAGFRDVNELVENVPEVVAIQQAEAEEAAREAEASAAESGEDEEAPTADTGPDPERAAQIFDRIEVRHNEMIEVLEREGPGSKQLAEIREEMTGLFLAIKFVPKVIEGLAGNLRKAVERVRAAEREVMRVATKQGGMPRKDFIASFPGHETDTAWVDGVITEGKAYSKQMAACREALIEQQSELIQIRALTGLPPSEIKEINRRMSIGEAKARRAKKEMVEANLRLVISIAKKYTNRGLQFLDLIQEGNIGLMKAVDKFEYRRGYKFSTYATWWIRQAITRSIADQARTIRIPVHMIETINKLNRVSRQMLQEMGREPHPEELAERMEMPEDKVRKVLKIAKEPISMETPIGDDEDSHLGDFIEDTSVMSPVDSATREGLRESVREVLSGLTPREAKVLRMRFGIDMNTDHTLEEVGKQFDVTRERIRQIEAKALRKLRHPTRSDGLRSFLDEQ</sequence>
<feature type="short sequence motif" description="Interaction with polymerase core subunit RpoC" evidence="6">
    <location>
        <begin position="407"/>
        <end position="410"/>
    </location>
</feature>
<feature type="domain" description="RNA polymerase sigma-70" evidence="10">
    <location>
        <begin position="576"/>
        <end position="602"/>
    </location>
</feature>
<dbReference type="Pfam" id="PF04539">
    <property type="entry name" value="Sigma70_r3"/>
    <property type="match status" value="1"/>
</dbReference>
<keyword evidence="12" id="KW-1185">Reference proteome</keyword>
<evidence type="ECO:0000256" key="7">
    <source>
        <dbReference type="SAM" id="Coils"/>
    </source>
</evidence>
<dbReference type="InterPro" id="IPR007627">
    <property type="entry name" value="RNA_pol_sigma70_r2"/>
</dbReference>
<organism evidence="11 12">
    <name type="scientific">Spiribacter insolitus</name>
    <dbReference type="NCBI Taxonomy" id="3122417"/>
    <lineage>
        <taxon>Bacteria</taxon>
        <taxon>Pseudomonadati</taxon>
        <taxon>Pseudomonadota</taxon>
        <taxon>Gammaproteobacteria</taxon>
        <taxon>Chromatiales</taxon>
        <taxon>Ectothiorhodospiraceae</taxon>
        <taxon>Spiribacter</taxon>
    </lineage>
</organism>
<dbReference type="InterPro" id="IPR009042">
    <property type="entry name" value="RNA_pol_sigma70_r1_2"/>
</dbReference>
<evidence type="ECO:0000256" key="4">
    <source>
        <dbReference type="ARBA" id="ARBA00023125"/>
    </source>
</evidence>
<comment type="function">
    <text evidence="6">Sigma factors are initiation factors that promote the attachment of RNA polymerase to specific initiation sites and are then released. This sigma factor is the primary sigma factor during exponential growth.</text>
</comment>
<dbReference type="Gene3D" id="1.10.601.10">
    <property type="entry name" value="RNA Polymerase Primary Sigma Factor"/>
    <property type="match status" value="1"/>
</dbReference>
<dbReference type="Pfam" id="PF00140">
    <property type="entry name" value="Sigma70_r1_2"/>
    <property type="match status" value="1"/>
</dbReference>
<dbReference type="NCBIfam" id="TIGR02937">
    <property type="entry name" value="sigma70-ECF"/>
    <property type="match status" value="1"/>
</dbReference>
<accession>A0ABV3T886</accession>
<dbReference type="InterPro" id="IPR013324">
    <property type="entry name" value="RNA_pol_sigma_r3/r4-like"/>
</dbReference>
<evidence type="ECO:0000313" key="12">
    <source>
        <dbReference type="Proteomes" id="UP001556637"/>
    </source>
</evidence>
<evidence type="ECO:0000256" key="1">
    <source>
        <dbReference type="ARBA" id="ARBA00022490"/>
    </source>
</evidence>
<comment type="similarity">
    <text evidence="6">Belongs to the sigma-70 factor family. RpoD/SigA subfamily.</text>
</comment>
<dbReference type="InterPro" id="IPR042189">
    <property type="entry name" value="RNA_pol_sigma_70_r1_1_sf"/>
</dbReference>
<comment type="subcellular location">
    <subcellularLocation>
        <location evidence="6">Cytoplasm</location>
    </subcellularLocation>
</comment>
<dbReference type="InterPro" id="IPR007631">
    <property type="entry name" value="RNA_pol_sigma_70_non-ess"/>
</dbReference>
<proteinExistence type="inferred from homology"/>
<keyword evidence="2 6" id="KW-0805">Transcription regulation</keyword>
<comment type="caution">
    <text evidence="11">The sequence shown here is derived from an EMBL/GenBank/DDBJ whole genome shotgun (WGS) entry which is preliminary data.</text>
</comment>
<dbReference type="NCBIfam" id="TIGR02393">
    <property type="entry name" value="RpoD_Cterm"/>
    <property type="match status" value="1"/>
</dbReference>
<dbReference type="Pfam" id="PF03979">
    <property type="entry name" value="Sigma70_r1_1"/>
    <property type="match status" value="1"/>
</dbReference>
<dbReference type="RefSeq" id="WP_367984119.1">
    <property type="nucleotide sequence ID" value="NZ_JBAKFF010000001.1"/>
</dbReference>
<evidence type="ECO:0000256" key="8">
    <source>
        <dbReference type="SAM" id="MobiDB-lite"/>
    </source>
</evidence>
<dbReference type="Gene3D" id="1.10.10.10">
    <property type="entry name" value="Winged helix-like DNA-binding domain superfamily/Winged helix DNA-binding domain"/>
    <property type="match status" value="2"/>
</dbReference>
<dbReference type="PANTHER" id="PTHR30603">
    <property type="entry name" value="RNA POLYMERASE SIGMA FACTOR RPO"/>
    <property type="match status" value="1"/>
</dbReference>
<comment type="subunit">
    <text evidence="6">Interacts transiently with the RNA polymerase catalytic core.</text>
</comment>
<dbReference type="InterPro" id="IPR014284">
    <property type="entry name" value="RNA_pol_sigma-70_dom"/>
</dbReference>
<keyword evidence="1 6" id="KW-0963">Cytoplasm</keyword>
<evidence type="ECO:0000259" key="9">
    <source>
        <dbReference type="PROSITE" id="PS00715"/>
    </source>
</evidence>
<dbReference type="PROSITE" id="PS00716">
    <property type="entry name" value="SIGMA70_2"/>
    <property type="match status" value="1"/>
</dbReference>
<keyword evidence="3 6" id="KW-0731">Sigma factor</keyword>
<dbReference type="Gene3D" id="1.10.220.120">
    <property type="entry name" value="Sigma-70 factor, region 1.1"/>
    <property type="match status" value="1"/>
</dbReference>
<dbReference type="InterPro" id="IPR036388">
    <property type="entry name" value="WH-like_DNA-bd_sf"/>
</dbReference>
<dbReference type="InterPro" id="IPR012760">
    <property type="entry name" value="RNA_pol_sigma_RpoD_C"/>
</dbReference>
<evidence type="ECO:0000256" key="2">
    <source>
        <dbReference type="ARBA" id="ARBA00023015"/>
    </source>
</evidence>
<reference evidence="11 12" key="1">
    <citation type="submission" date="2024-02" db="EMBL/GenBank/DDBJ databases">
        <title>New especies of Spiribacter isolated from saline water.</title>
        <authorList>
            <person name="Leon M.J."/>
            <person name="De La Haba R."/>
            <person name="Sanchez-Porro C."/>
            <person name="Ventosa A."/>
        </authorList>
    </citation>
    <scope>NUCLEOTIDE SEQUENCE [LARGE SCALE GENOMIC DNA]</scope>
    <source>
        <strain evidence="12">ag22IC4-189</strain>
    </source>
</reference>
<evidence type="ECO:0000256" key="3">
    <source>
        <dbReference type="ARBA" id="ARBA00023082"/>
    </source>
</evidence>
<dbReference type="EMBL" id="JBAKFF010000001">
    <property type="protein sequence ID" value="MEX0431368.1"/>
    <property type="molecule type" value="Genomic_DNA"/>
</dbReference>
<evidence type="ECO:0000313" key="11">
    <source>
        <dbReference type="EMBL" id="MEX0431368.1"/>
    </source>
</evidence>
<feature type="region of interest" description="Disordered" evidence="8">
    <location>
        <begin position="188"/>
        <end position="219"/>
    </location>
</feature>
<feature type="domain" description="RNA polymerase sigma-70" evidence="9">
    <location>
        <begin position="407"/>
        <end position="420"/>
    </location>
</feature>
<feature type="DNA-binding region" description="H-T-H motif" evidence="6">
    <location>
        <begin position="577"/>
        <end position="596"/>
    </location>
</feature>
<dbReference type="PRINTS" id="PR00046">
    <property type="entry name" value="SIGMA70FCT"/>
</dbReference>
<dbReference type="Pfam" id="PF04542">
    <property type="entry name" value="Sigma70_r2"/>
    <property type="match status" value="1"/>
</dbReference>
<keyword evidence="4 6" id="KW-0238">DNA-binding</keyword>
<name>A0ABV3T886_9GAMM</name>
<dbReference type="NCBIfam" id="NF004208">
    <property type="entry name" value="PRK05658.1"/>
    <property type="match status" value="1"/>
</dbReference>
<dbReference type="SUPFAM" id="SSF88659">
    <property type="entry name" value="Sigma3 and sigma4 domains of RNA polymerase sigma factors"/>
    <property type="match status" value="2"/>
</dbReference>
<feature type="region of interest" description="Sigma-70 factor domain-2" evidence="6">
    <location>
        <begin position="383"/>
        <end position="453"/>
    </location>
</feature>
<evidence type="ECO:0000259" key="10">
    <source>
        <dbReference type="PROSITE" id="PS00716"/>
    </source>
</evidence>